<dbReference type="InterPro" id="IPR009078">
    <property type="entry name" value="Ferritin-like_SF"/>
</dbReference>
<keyword evidence="2" id="KW-0813">Transport</keyword>
<dbReference type="InterPro" id="IPR024934">
    <property type="entry name" value="Rubredoxin-like_dom"/>
</dbReference>
<dbReference type="PROSITE" id="PS50903">
    <property type="entry name" value="RUBREDOXIN_LIKE"/>
    <property type="match status" value="1"/>
</dbReference>
<organism evidence="8 9">
    <name type="scientific">Candidatus Falkowbacteria bacterium HGW-Falkowbacteria-2</name>
    <dbReference type="NCBI Taxonomy" id="2013769"/>
    <lineage>
        <taxon>Bacteria</taxon>
        <taxon>Candidatus Falkowiibacteriota</taxon>
    </lineage>
</organism>
<dbReference type="InterPro" id="IPR003251">
    <property type="entry name" value="Rr_diiron-bd_dom"/>
</dbReference>
<evidence type="ECO:0000259" key="6">
    <source>
        <dbReference type="PROSITE" id="PS50903"/>
    </source>
</evidence>
<evidence type="ECO:0000256" key="1">
    <source>
        <dbReference type="ARBA" id="ARBA00001965"/>
    </source>
</evidence>
<dbReference type="GO" id="GO:0005506">
    <property type="term" value="F:iron ion binding"/>
    <property type="evidence" value="ECO:0007669"/>
    <property type="project" value="InterPro"/>
</dbReference>
<dbReference type="Gene3D" id="1.20.1260.10">
    <property type="match status" value="1"/>
</dbReference>
<dbReference type="CDD" id="cd00729">
    <property type="entry name" value="rubredoxin_SM"/>
    <property type="match status" value="1"/>
</dbReference>
<evidence type="ECO:0000256" key="4">
    <source>
        <dbReference type="ARBA" id="ARBA00022982"/>
    </source>
</evidence>
<dbReference type="EMBL" id="PHAH01000015">
    <property type="protein sequence ID" value="PKM88569.1"/>
    <property type="molecule type" value="Genomic_DNA"/>
</dbReference>
<dbReference type="InterPro" id="IPR012347">
    <property type="entry name" value="Ferritin-like"/>
</dbReference>
<evidence type="ECO:0000313" key="8">
    <source>
        <dbReference type="EMBL" id="PKM88569.1"/>
    </source>
</evidence>
<evidence type="ECO:0000256" key="5">
    <source>
        <dbReference type="ARBA" id="ARBA00023004"/>
    </source>
</evidence>
<dbReference type="GO" id="GO:0016491">
    <property type="term" value="F:oxidoreductase activity"/>
    <property type="evidence" value="ECO:0007669"/>
    <property type="project" value="InterPro"/>
</dbReference>
<protein>
    <recommendedName>
        <fullName evidence="10">Rubrerythrin family protein</fullName>
    </recommendedName>
</protein>
<feature type="domain" description="Ferritin-like diiron" evidence="7">
    <location>
        <begin position="1"/>
        <end position="131"/>
    </location>
</feature>
<dbReference type="PROSITE" id="PS50905">
    <property type="entry name" value="FERRITIN_LIKE"/>
    <property type="match status" value="1"/>
</dbReference>
<proteinExistence type="predicted"/>
<dbReference type="Proteomes" id="UP000233325">
    <property type="component" value="Unassembled WGS sequence"/>
</dbReference>
<dbReference type="CDD" id="cd01041">
    <property type="entry name" value="Rubrerythrin"/>
    <property type="match status" value="1"/>
</dbReference>
<sequence length="176" mass="20329">MLGEKTRKNLEDALASESIARNKYDYFASIARKAGYVQIANIFEESARNEKEHAKLWARQLEMISENIEKNLADSVRGETYEHMEMYQRMADEASAEGHQKIALMFRNVAKAEAAHAERFRKLLENFEKVEVFKKDLSAPWKCNNCGYIHEGTEAPDNCPACHHPQAYFEIFAETY</sequence>
<dbReference type="FunFam" id="2.20.28.10:FF:000018">
    <property type="entry name" value="Rubrerythrin"/>
    <property type="match status" value="1"/>
</dbReference>
<dbReference type="PANTHER" id="PTHR43865:SF1">
    <property type="entry name" value="RUBRERYTHRIN-RELATED"/>
    <property type="match status" value="1"/>
</dbReference>
<dbReference type="SUPFAM" id="SSF57802">
    <property type="entry name" value="Rubredoxin-like"/>
    <property type="match status" value="1"/>
</dbReference>
<evidence type="ECO:0000259" key="7">
    <source>
        <dbReference type="PROSITE" id="PS50905"/>
    </source>
</evidence>
<dbReference type="Pfam" id="PF21349">
    <property type="entry name" value="RUBY_RBDX"/>
    <property type="match status" value="1"/>
</dbReference>
<dbReference type="Gene3D" id="2.20.28.10">
    <property type="match status" value="1"/>
</dbReference>
<comment type="caution">
    <text evidence="8">The sequence shown here is derived from an EMBL/GenBank/DDBJ whole genome shotgun (WGS) entry which is preliminary data.</text>
</comment>
<evidence type="ECO:0000256" key="3">
    <source>
        <dbReference type="ARBA" id="ARBA00022723"/>
    </source>
</evidence>
<feature type="domain" description="Rubredoxin-like" evidence="6">
    <location>
        <begin position="138"/>
        <end position="172"/>
    </location>
</feature>
<keyword evidence="5" id="KW-0408">Iron</keyword>
<evidence type="ECO:0008006" key="10">
    <source>
        <dbReference type="Google" id="ProtNLM"/>
    </source>
</evidence>
<accession>A0A2N2E1G7</accession>
<dbReference type="PANTHER" id="PTHR43865">
    <property type="entry name" value="RUBRERYTHRIN-RELATED"/>
    <property type="match status" value="1"/>
</dbReference>
<dbReference type="Pfam" id="PF02915">
    <property type="entry name" value="Rubrerythrin"/>
    <property type="match status" value="1"/>
</dbReference>
<evidence type="ECO:0000256" key="2">
    <source>
        <dbReference type="ARBA" id="ARBA00022448"/>
    </source>
</evidence>
<dbReference type="NCBIfam" id="NF045767">
    <property type="entry name" value="RuberyRbr"/>
    <property type="match status" value="1"/>
</dbReference>
<comment type="cofactor">
    <cofactor evidence="1">
        <name>Fe(3+)</name>
        <dbReference type="ChEBI" id="CHEBI:29034"/>
    </cofactor>
</comment>
<dbReference type="AlphaFoldDB" id="A0A2N2E1G7"/>
<evidence type="ECO:0000313" key="9">
    <source>
        <dbReference type="Proteomes" id="UP000233325"/>
    </source>
</evidence>
<name>A0A2N2E1G7_9BACT</name>
<keyword evidence="3" id="KW-0479">Metal-binding</keyword>
<dbReference type="InterPro" id="IPR052364">
    <property type="entry name" value="Rubrerythrin"/>
</dbReference>
<dbReference type="SUPFAM" id="SSF47240">
    <property type="entry name" value="Ferritin-like"/>
    <property type="match status" value="1"/>
</dbReference>
<reference evidence="8 9" key="1">
    <citation type="journal article" date="2017" name="ISME J.">
        <title>Potential for microbial H2 and metal transformations associated with novel bacteria and archaea in deep terrestrial subsurface sediments.</title>
        <authorList>
            <person name="Hernsdorf A.W."/>
            <person name="Amano Y."/>
            <person name="Miyakawa K."/>
            <person name="Ise K."/>
            <person name="Suzuki Y."/>
            <person name="Anantharaman K."/>
            <person name="Probst A."/>
            <person name="Burstein D."/>
            <person name="Thomas B.C."/>
            <person name="Banfield J.F."/>
        </authorList>
    </citation>
    <scope>NUCLEOTIDE SEQUENCE [LARGE SCALE GENOMIC DNA]</scope>
    <source>
        <strain evidence="8">HGW-Falkowbacteria-2</strain>
    </source>
</reference>
<dbReference type="InterPro" id="IPR048574">
    <property type="entry name" value="RUBY_RBDX"/>
</dbReference>
<gene>
    <name evidence="8" type="ORF">CVU83_01540</name>
</gene>
<dbReference type="InterPro" id="IPR009040">
    <property type="entry name" value="Ferritin-like_diiron"/>
</dbReference>
<keyword evidence="4" id="KW-0249">Electron transport</keyword>